<evidence type="ECO:0000313" key="3">
    <source>
        <dbReference type="Proteomes" id="UP001595075"/>
    </source>
</evidence>
<dbReference type="EMBL" id="JAZHXI010000010">
    <property type="protein sequence ID" value="KAL2067406.1"/>
    <property type="molecule type" value="Genomic_DNA"/>
</dbReference>
<reference evidence="2 3" key="1">
    <citation type="journal article" date="2024" name="Commun. Biol.">
        <title>Comparative genomic analysis of thermophilic fungi reveals convergent evolutionary adaptations and gene losses.</title>
        <authorList>
            <person name="Steindorff A.S."/>
            <person name="Aguilar-Pontes M.V."/>
            <person name="Robinson A.J."/>
            <person name="Andreopoulos B."/>
            <person name="LaButti K."/>
            <person name="Kuo A."/>
            <person name="Mondo S."/>
            <person name="Riley R."/>
            <person name="Otillar R."/>
            <person name="Haridas S."/>
            <person name="Lipzen A."/>
            <person name="Grimwood J."/>
            <person name="Schmutz J."/>
            <person name="Clum A."/>
            <person name="Reid I.D."/>
            <person name="Moisan M.C."/>
            <person name="Butler G."/>
            <person name="Nguyen T.T.M."/>
            <person name="Dewar K."/>
            <person name="Conant G."/>
            <person name="Drula E."/>
            <person name="Henrissat B."/>
            <person name="Hansel C."/>
            <person name="Singer S."/>
            <person name="Hutchinson M.I."/>
            <person name="de Vries R.P."/>
            <person name="Natvig D.O."/>
            <person name="Powell A.J."/>
            <person name="Tsang A."/>
            <person name="Grigoriev I.V."/>
        </authorList>
    </citation>
    <scope>NUCLEOTIDE SEQUENCE [LARGE SCALE GENOMIC DNA]</scope>
    <source>
        <strain evidence="2 3">CBS 494.80</strain>
    </source>
</reference>
<comment type="caution">
    <text evidence="2">The sequence shown here is derived from an EMBL/GenBank/DDBJ whole genome shotgun (WGS) entry which is preliminary data.</text>
</comment>
<dbReference type="Proteomes" id="UP001595075">
    <property type="component" value="Unassembled WGS sequence"/>
</dbReference>
<accession>A0ABR4CBT2</accession>
<feature type="signal peptide" evidence="1">
    <location>
        <begin position="1"/>
        <end position="18"/>
    </location>
</feature>
<evidence type="ECO:0000313" key="2">
    <source>
        <dbReference type="EMBL" id="KAL2067406.1"/>
    </source>
</evidence>
<evidence type="ECO:0000256" key="1">
    <source>
        <dbReference type="SAM" id="SignalP"/>
    </source>
</evidence>
<gene>
    <name evidence="2" type="ORF">VTL71DRAFT_1831</name>
</gene>
<keyword evidence="3" id="KW-1185">Reference proteome</keyword>
<proteinExistence type="predicted"/>
<keyword evidence="1" id="KW-0732">Signal</keyword>
<protein>
    <submittedName>
        <fullName evidence="2">Uncharacterized protein</fullName>
    </submittedName>
</protein>
<name>A0ABR4CBT2_9HELO</name>
<organism evidence="2 3">
    <name type="scientific">Oculimacula yallundae</name>
    <dbReference type="NCBI Taxonomy" id="86028"/>
    <lineage>
        <taxon>Eukaryota</taxon>
        <taxon>Fungi</taxon>
        <taxon>Dikarya</taxon>
        <taxon>Ascomycota</taxon>
        <taxon>Pezizomycotina</taxon>
        <taxon>Leotiomycetes</taxon>
        <taxon>Helotiales</taxon>
        <taxon>Ploettnerulaceae</taxon>
        <taxon>Oculimacula</taxon>
    </lineage>
</organism>
<feature type="chain" id="PRO_5045440089" evidence="1">
    <location>
        <begin position="19"/>
        <end position="260"/>
    </location>
</feature>
<sequence length="260" mass="27716">MAPTTLLLLSILFPFVLAAPAPARPAAALIHSYEIVLTVPALPLPSHTSPQPAQKVTTQISIITPAPELRHRQWSEDLLPTETETEYYWDGETPYSWPAGDYPPWLPPSIGNTIVNTGQLTVTLGRREEDNEREKRQLSPITYTSGGWGNSVLPVETEKEPGYWGDGKTFTFAGQTFTIGGTGKLTITLGKPGGGVGARTAAVEERQELSYEGGSTTGVGDGGETVTDVPTITYTDAVGEVRTLTVGGSSDSVAFTQVPT</sequence>